<name>A0ABV8FEK6_9ACTN</name>
<dbReference type="SUPFAM" id="SSF109854">
    <property type="entry name" value="DinB/YfiT-like putative metalloenzymes"/>
    <property type="match status" value="1"/>
</dbReference>
<organism evidence="2 3">
    <name type="scientific">Streptosporangium jomthongense</name>
    <dbReference type="NCBI Taxonomy" id="1193683"/>
    <lineage>
        <taxon>Bacteria</taxon>
        <taxon>Bacillati</taxon>
        <taxon>Actinomycetota</taxon>
        <taxon>Actinomycetes</taxon>
        <taxon>Streptosporangiales</taxon>
        <taxon>Streptosporangiaceae</taxon>
        <taxon>Streptosporangium</taxon>
    </lineage>
</organism>
<protein>
    <submittedName>
        <fullName evidence="2">Maleylpyruvate isomerase family mycothiol-dependent enzyme</fullName>
    </submittedName>
</protein>
<reference evidence="3" key="1">
    <citation type="journal article" date="2019" name="Int. J. Syst. Evol. Microbiol.">
        <title>The Global Catalogue of Microorganisms (GCM) 10K type strain sequencing project: providing services to taxonomists for standard genome sequencing and annotation.</title>
        <authorList>
            <consortium name="The Broad Institute Genomics Platform"/>
            <consortium name="The Broad Institute Genome Sequencing Center for Infectious Disease"/>
            <person name="Wu L."/>
            <person name="Ma J."/>
        </authorList>
    </citation>
    <scope>NUCLEOTIDE SEQUENCE [LARGE SCALE GENOMIC DNA]</scope>
    <source>
        <strain evidence="3">TBRC 7912</strain>
    </source>
</reference>
<dbReference type="GO" id="GO:0016853">
    <property type="term" value="F:isomerase activity"/>
    <property type="evidence" value="ECO:0007669"/>
    <property type="project" value="UniProtKB-KW"/>
</dbReference>
<feature type="domain" description="Mycothiol-dependent maleylpyruvate isomerase metal-binding" evidence="1">
    <location>
        <begin position="29"/>
        <end position="165"/>
    </location>
</feature>
<evidence type="ECO:0000259" key="1">
    <source>
        <dbReference type="Pfam" id="PF11716"/>
    </source>
</evidence>
<gene>
    <name evidence="2" type="ORF">ACFOYY_39960</name>
</gene>
<dbReference type="Gene3D" id="3.30.1050.20">
    <property type="match status" value="1"/>
</dbReference>
<proteinExistence type="predicted"/>
<evidence type="ECO:0000313" key="3">
    <source>
        <dbReference type="Proteomes" id="UP001595698"/>
    </source>
</evidence>
<dbReference type="InterPro" id="IPR017517">
    <property type="entry name" value="Maleyloyr_isom"/>
</dbReference>
<dbReference type="SUPFAM" id="SSF55718">
    <property type="entry name" value="SCP-like"/>
    <property type="match status" value="1"/>
</dbReference>
<dbReference type="EMBL" id="JBHSBC010000054">
    <property type="protein sequence ID" value="MFC3986361.1"/>
    <property type="molecule type" value="Genomic_DNA"/>
</dbReference>
<dbReference type="InterPro" id="IPR024344">
    <property type="entry name" value="MDMPI_metal-binding"/>
</dbReference>
<sequence>MTPEVPGGKRGTMTLEIADGVPLTLLPYLRESADRLLQDAAGLPEAELRAPSRLPGWTRAHVVAHLTAGAESRFRLLVAARTGLPIPRYPGERDRAEQVERDARGPAADLMERLRSSVTRVLTAIREHPRAAWRRPVRWPDESGRPVHETVSSLLQELEIHHVDLGTAYTPDDWPGWFAADECRRVVADLAARRDVPGMRIVATDGEIRHDFGPGPLVTGRSRALLAWLIGRSDGAGLTVSPAGPLPAPPPWLR</sequence>
<evidence type="ECO:0000313" key="2">
    <source>
        <dbReference type="EMBL" id="MFC3986361.1"/>
    </source>
</evidence>
<dbReference type="Pfam" id="PF11716">
    <property type="entry name" value="MDMPI_N"/>
    <property type="match status" value="1"/>
</dbReference>
<dbReference type="RefSeq" id="WP_352016519.1">
    <property type="nucleotide sequence ID" value="NZ_JBHSBC010000054.1"/>
</dbReference>
<dbReference type="NCBIfam" id="TIGR03083">
    <property type="entry name" value="maleylpyruvate isomerase family mycothiol-dependent enzyme"/>
    <property type="match status" value="1"/>
</dbReference>
<dbReference type="InterPro" id="IPR034660">
    <property type="entry name" value="DinB/YfiT-like"/>
</dbReference>
<keyword evidence="3" id="KW-1185">Reference proteome</keyword>
<comment type="caution">
    <text evidence="2">The sequence shown here is derived from an EMBL/GenBank/DDBJ whole genome shotgun (WGS) entry which is preliminary data.</text>
</comment>
<dbReference type="Proteomes" id="UP001595698">
    <property type="component" value="Unassembled WGS sequence"/>
</dbReference>
<dbReference type="Gene3D" id="1.20.120.450">
    <property type="entry name" value="dinb family like domain"/>
    <property type="match status" value="1"/>
</dbReference>
<accession>A0ABV8FEK6</accession>
<keyword evidence="2" id="KW-0413">Isomerase</keyword>
<dbReference type="InterPro" id="IPR036527">
    <property type="entry name" value="SCP2_sterol-bd_dom_sf"/>
</dbReference>